<evidence type="ECO:0000256" key="2">
    <source>
        <dbReference type="ARBA" id="ARBA00023026"/>
    </source>
</evidence>
<dbReference type="Pfam" id="PF01476">
    <property type="entry name" value="LysM"/>
    <property type="match status" value="1"/>
</dbReference>
<accession>A0ABR4LTF1</accession>
<name>A0ABR4LTF1_9EURO</name>
<keyword evidence="1" id="KW-0147">Chitin-binding</keyword>
<keyword evidence="4" id="KW-0732">Signal</keyword>
<dbReference type="InterPro" id="IPR018392">
    <property type="entry name" value="LysM"/>
</dbReference>
<evidence type="ECO:0000256" key="1">
    <source>
        <dbReference type="ARBA" id="ARBA00022669"/>
    </source>
</evidence>
<dbReference type="EMBL" id="JBFXLQ010000017">
    <property type="protein sequence ID" value="KAL2867795.1"/>
    <property type="molecule type" value="Genomic_DNA"/>
</dbReference>
<dbReference type="Proteomes" id="UP001610432">
    <property type="component" value="Unassembled WGS sequence"/>
</dbReference>
<proteinExistence type="predicted"/>
<feature type="signal peptide" evidence="4">
    <location>
        <begin position="1"/>
        <end position="19"/>
    </location>
</feature>
<sequence>MKLSPSLLPVFAALPVVTADCAVYTVKDGDTCASIGRANNATYAQLLARNSEIDTRCSNLGDIIGSELGVSNPLGDYAIPTNTIGSPDIMTTIAYGSLPRSVSKNPQVWENCTNLMRDYYYCVKPVGYITTYPGYGSSATTDPFEPIPCTPLPDPGPGNRDPFANYPSTFPVIPLANGTRRDCYHYVWFDNITDNAAADYWGLAMVADISPEEITPRRRLWNPSLSENSTSVGPPRTITLVDDEIATAYSNAYAYPCTLSATSSYCIRVASPTSTTVKPLRTPSPRANGEVANCTAWHRLKAEWATCQLFLDGVHLSIEQFYAMNPSVKDDCSGFVLGTYYCLSTYPGGAPRGQPAYDGPPTTTATATTPPPFHNGGYDPHANPDRDGQELRRDNDISLDEFNRWNPAAGKDDCSGLQADVYVCVGVDDSTTNTTPAPMSTSVVVAIPKPT</sequence>
<feature type="chain" id="PRO_5046500165" description="LysM domain-containing protein" evidence="4">
    <location>
        <begin position="20"/>
        <end position="451"/>
    </location>
</feature>
<evidence type="ECO:0000256" key="3">
    <source>
        <dbReference type="SAM" id="MobiDB-lite"/>
    </source>
</evidence>
<dbReference type="GeneID" id="98147927"/>
<evidence type="ECO:0000313" key="7">
    <source>
        <dbReference type="Proteomes" id="UP001610432"/>
    </source>
</evidence>
<gene>
    <name evidence="6" type="ORF">BJX67DRAFT_380734</name>
</gene>
<dbReference type="CDD" id="cd00118">
    <property type="entry name" value="LysM"/>
    <property type="match status" value="1"/>
</dbReference>
<comment type="caution">
    <text evidence="6">The sequence shown here is derived from an EMBL/GenBank/DDBJ whole genome shotgun (WGS) entry which is preliminary data.</text>
</comment>
<evidence type="ECO:0000256" key="4">
    <source>
        <dbReference type="SAM" id="SignalP"/>
    </source>
</evidence>
<evidence type="ECO:0000313" key="6">
    <source>
        <dbReference type="EMBL" id="KAL2867795.1"/>
    </source>
</evidence>
<reference evidence="6 7" key="1">
    <citation type="submission" date="2024-07" db="EMBL/GenBank/DDBJ databases">
        <title>Section-level genome sequencing and comparative genomics of Aspergillus sections Usti and Cavernicolus.</title>
        <authorList>
            <consortium name="Lawrence Berkeley National Laboratory"/>
            <person name="Nybo J.L."/>
            <person name="Vesth T.C."/>
            <person name="Theobald S."/>
            <person name="Frisvad J.C."/>
            <person name="Larsen T.O."/>
            <person name="Kjaerboelling I."/>
            <person name="Rothschild-Mancinelli K."/>
            <person name="Lyhne E.K."/>
            <person name="Kogle M.E."/>
            <person name="Barry K."/>
            <person name="Clum A."/>
            <person name="Na H."/>
            <person name="Ledsgaard L."/>
            <person name="Lin J."/>
            <person name="Lipzen A."/>
            <person name="Kuo A."/>
            <person name="Riley R."/>
            <person name="Mondo S."/>
            <person name="Labutti K."/>
            <person name="Haridas S."/>
            <person name="Pangalinan J."/>
            <person name="Salamov A.A."/>
            <person name="Simmons B.A."/>
            <person name="Magnuson J.K."/>
            <person name="Chen J."/>
            <person name="Drula E."/>
            <person name="Henrissat B."/>
            <person name="Wiebenga A."/>
            <person name="Lubbers R.J."/>
            <person name="Gomes A.C."/>
            <person name="Macurrencykelacurrency M.R."/>
            <person name="Stajich J."/>
            <person name="Grigoriev I.V."/>
            <person name="Mortensen U.H."/>
            <person name="De Vries R.P."/>
            <person name="Baker S.E."/>
            <person name="Andersen M.R."/>
        </authorList>
    </citation>
    <scope>NUCLEOTIDE SEQUENCE [LARGE SCALE GENOMIC DNA]</scope>
    <source>
        <strain evidence="6 7">CBS 449.75</strain>
    </source>
</reference>
<dbReference type="SUPFAM" id="SSF54106">
    <property type="entry name" value="LysM domain"/>
    <property type="match status" value="1"/>
</dbReference>
<feature type="domain" description="LysM" evidence="5">
    <location>
        <begin position="22"/>
        <end position="66"/>
    </location>
</feature>
<dbReference type="InterPro" id="IPR036779">
    <property type="entry name" value="LysM_dom_sf"/>
</dbReference>
<keyword evidence="2" id="KW-0843">Virulence</keyword>
<evidence type="ECO:0000259" key="5">
    <source>
        <dbReference type="PROSITE" id="PS51782"/>
    </source>
</evidence>
<dbReference type="InterPro" id="IPR052210">
    <property type="entry name" value="LysM1-like"/>
</dbReference>
<dbReference type="PROSITE" id="PS51782">
    <property type="entry name" value="LYSM"/>
    <property type="match status" value="1"/>
</dbReference>
<dbReference type="Gene3D" id="3.10.350.10">
    <property type="entry name" value="LysM domain"/>
    <property type="match status" value="3"/>
</dbReference>
<dbReference type="PANTHER" id="PTHR34997:SF1">
    <property type="entry name" value="PEPTIDOGLYCAN-BINDING LYSIN DOMAIN"/>
    <property type="match status" value="1"/>
</dbReference>
<dbReference type="RefSeq" id="XP_070886774.1">
    <property type="nucleotide sequence ID" value="XM_071032855.1"/>
</dbReference>
<protein>
    <recommendedName>
        <fullName evidence="5">LysM domain-containing protein</fullName>
    </recommendedName>
</protein>
<organism evidence="6 7">
    <name type="scientific">Aspergillus lucknowensis</name>
    <dbReference type="NCBI Taxonomy" id="176173"/>
    <lineage>
        <taxon>Eukaryota</taxon>
        <taxon>Fungi</taxon>
        <taxon>Dikarya</taxon>
        <taxon>Ascomycota</taxon>
        <taxon>Pezizomycotina</taxon>
        <taxon>Eurotiomycetes</taxon>
        <taxon>Eurotiomycetidae</taxon>
        <taxon>Eurotiales</taxon>
        <taxon>Aspergillaceae</taxon>
        <taxon>Aspergillus</taxon>
        <taxon>Aspergillus subgen. Nidulantes</taxon>
    </lineage>
</organism>
<dbReference type="PANTHER" id="PTHR34997">
    <property type="entry name" value="AM15"/>
    <property type="match status" value="1"/>
</dbReference>
<feature type="compositionally biased region" description="Basic and acidic residues" evidence="3">
    <location>
        <begin position="382"/>
        <end position="391"/>
    </location>
</feature>
<feature type="region of interest" description="Disordered" evidence="3">
    <location>
        <begin position="359"/>
        <end position="391"/>
    </location>
</feature>
<keyword evidence="7" id="KW-1185">Reference proteome</keyword>